<dbReference type="HOGENOM" id="CLU_121866_0_0_6"/>
<dbReference type="HAMAP" id="MF_01104">
    <property type="entry name" value="Syd"/>
    <property type="match status" value="1"/>
</dbReference>
<comment type="similarity">
    <text evidence="4">Belongs to the Syd family.</text>
</comment>
<name>S3J110_9ENTR</name>
<dbReference type="GO" id="GO:0009898">
    <property type="term" value="C:cytoplasmic side of plasma membrane"/>
    <property type="evidence" value="ECO:0007669"/>
    <property type="project" value="InterPro"/>
</dbReference>
<dbReference type="InterPro" id="IPR038228">
    <property type="entry name" value="Syd_sf"/>
</dbReference>
<dbReference type="CDD" id="cd16323">
    <property type="entry name" value="Syd"/>
    <property type="match status" value="1"/>
</dbReference>
<protein>
    <recommendedName>
        <fullName evidence="4">Protein Syd</fullName>
    </recommendedName>
</protein>
<dbReference type="NCBIfam" id="NF003439">
    <property type="entry name" value="PRK04968.1"/>
    <property type="match status" value="1"/>
</dbReference>
<dbReference type="Proteomes" id="UP000014585">
    <property type="component" value="Unassembled WGS sequence"/>
</dbReference>
<accession>S3J110</accession>
<evidence type="ECO:0000256" key="1">
    <source>
        <dbReference type="ARBA" id="ARBA00022475"/>
    </source>
</evidence>
<keyword evidence="1 4" id="KW-1003">Cell membrane</keyword>
<evidence type="ECO:0000256" key="4">
    <source>
        <dbReference type="HAMAP-Rule" id="MF_01104"/>
    </source>
</evidence>
<dbReference type="EMBL" id="ATDT01000033">
    <property type="protein sequence ID" value="EPF13582.1"/>
    <property type="molecule type" value="Genomic_DNA"/>
</dbReference>
<dbReference type="STRING" id="566551.HMPREF0201_03767"/>
<dbReference type="PATRIC" id="fig|566551.4.peg.3435"/>
<proteinExistence type="inferred from homology"/>
<gene>
    <name evidence="4" type="primary">syd</name>
    <name evidence="5" type="ORF">HMPREF0201_03767</name>
</gene>
<dbReference type="Pfam" id="PF07348">
    <property type="entry name" value="Syd"/>
    <property type="match status" value="1"/>
</dbReference>
<organism evidence="5 6">
    <name type="scientific">Cedecea davisae DSM 4568</name>
    <dbReference type="NCBI Taxonomy" id="566551"/>
    <lineage>
        <taxon>Bacteria</taxon>
        <taxon>Pseudomonadati</taxon>
        <taxon>Pseudomonadota</taxon>
        <taxon>Gammaproteobacteria</taxon>
        <taxon>Enterobacterales</taxon>
        <taxon>Enterobacteriaceae</taxon>
        <taxon>Cedecea</taxon>
    </lineage>
</organism>
<comment type="subcellular location">
    <subcellularLocation>
        <location evidence="4">Cell inner membrane</location>
        <topology evidence="4">Peripheral membrane protein</topology>
        <orientation evidence="4">Cytoplasmic side</orientation>
    </subcellularLocation>
    <text evidence="4">Loosely associated with the cytoplasmic side of the inner membrane, probably via SecY.</text>
</comment>
<evidence type="ECO:0000256" key="3">
    <source>
        <dbReference type="ARBA" id="ARBA00023136"/>
    </source>
</evidence>
<dbReference type="InterPro" id="IPR009948">
    <property type="entry name" value="Syd"/>
</dbReference>
<dbReference type="Gene3D" id="3.40.1580.20">
    <property type="entry name" value="Syd protein"/>
    <property type="match status" value="1"/>
</dbReference>
<comment type="function">
    <text evidence="4">Interacts with the SecY protein in vivo. May bind preferentially to an uncomplexed state of SecY, thus functioning either as a chelating agent for excess SecY in the cell or as a regulatory factor that negatively controls the translocase function.</text>
</comment>
<keyword evidence="3 4" id="KW-0472">Membrane</keyword>
<evidence type="ECO:0000313" key="6">
    <source>
        <dbReference type="Proteomes" id="UP000014585"/>
    </source>
</evidence>
<evidence type="ECO:0000256" key="2">
    <source>
        <dbReference type="ARBA" id="ARBA00022519"/>
    </source>
</evidence>
<sequence length="203" mass="22442">MFHRDKGTISFYCTPAYASEKLMNEVSLALEEFTRRFCELWQQETGSWPASEALYGIPSPCIVTTTGGDVRWQPQPLTPVADLSAVERALDIALQPGIHEFYTTQFAGDMPAVCGTTALTLLQAWSEDDFLRVQENLIGHLVTQKRLKLSPTLFLATTEDEMEVVSLCNLTGEVVLERIGTSQRSVLSASLPAFLDALTPQVI</sequence>
<reference evidence="5 6" key="1">
    <citation type="submission" date="2013-04" db="EMBL/GenBank/DDBJ databases">
        <authorList>
            <person name="Weinstock G."/>
            <person name="Sodergren E."/>
            <person name="Lobos E.A."/>
            <person name="Fulton L."/>
            <person name="Fulton R."/>
            <person name="Courtney L."/>
            <person name="Fronick C."/>
            <person name="O'Laughlin M."/>
            <person name="Godfrey J."/>
            <person name="Wilson R.M."/>
            <person name="Miner T."/>
            <person name="Farmer C."/>
            <person name="Delehaunty K."/>
            <person name="Cordes M."/>
            <person name="Minx P."/>
            <person name="Tomlinson C."/>
            <person name="Chen J."/>
            <person name="Wollam A."/>
            <person name="Pepin K.H."/>
            <person name="Palsikar V.B."/>
            <person name="Zhang X."/>
            <person name="Suruliraj S."/>
            <person name="Perna N.T."/>
            <person name="Plunkett G."/>
            <person name="Warren W."/>
            <person name="Mitreva M."/>
            <person name="Mardis E.R."/>
            <person name="Wilson R.K."/>
        </authorList>
    </citation>
    <scope>NUCLEOTIDE SEQUENCE [LARGE SCALE GENOMIC DNA]</scope>
    <source>
        <strain evidence="5 6">DSM 4568</strain>
    </source>
</reference>
<keyword evidence="2 4" id="KW-0997">Cell inner membrane</keyword>
<dbReference type="AlphaFoldDB" id="S3J110"/>
<comment type="caution">
    <text evidence="5">The sequence shown here is derived from an EMBL/GenBank/DDBJ whole genome shotgun (WGS) entry which is preliminary data.</text>
</comment>
<evidence type="ECO:0000313" key="5">
    <source>
        <dbReference type="EMBL" id="EPF13582.1"/>
    </source>
</evidence>